<sequence>MAQVWVIGFLATFLGVSIGGGIAAAIYRFKKSLGTIYAICAGLLLGLLSFEIVPEALLLGDWFIFAVGFSVGLIIYVLIHRRFHQHPLIRKNPYKNHSIRTGLFLALVISIHNLPMGLVLGTNGHGEFSLAFIQAMVLHTIPEGMILFMPLILAGVRFNVLFLLSILIALPVAVGAYIGHVIGVQPNGFMVFLISSTVGMIFMVTMKEIMAESVRQSSNMYCLLVALLAFLLMGGYLLFV</sequence>
<evidence type="ECO:0000256" key="1">
    <source>
        <dbReference type="ARBA" id="ARBA00004651"/>
    </source>
</evidence>
<keyword evidence="7 8" id="KW-0472">Membrane</keyword>
<keyword evidence="6 8" id="KW-1133">Transmembrane helix</keyword>
<feature type="transmembrane region" description="Helical" evidence="8">
    <location>
        <begin position="218"/>
        <end position="239"/>
    </location>
</feature>
<evidence type="ECO:0000256" key="2">
    <source>
        <dbReference type="ARBA" id="ARBA00006939"/>
    </source>
</evidence>
<keyword evidence="4 8" id="KW-0812">Transmembrane</keyword>
<dbReference type="InterPro" id="IPR003689">
    <property type="entry name" value="ZIP"/>
</dbReference>
<evidence type="ECO:0000256" key="4">
    <source>
        <dbReference type="ARBA" id="ARBA00022692"/>
    </source>
</evidence>
<keyword evidence="5" id="KW-0862">Zinc</keyword>
<comment type="caution">
    <text evidence="9">The sequence shown here is derived from an EMBL/GenBank/DDBJ whole genome shotgun (WGS) entry which is preliminary data.</text>
</comment>
<feature type="transmembrane region" description="Helical" evidence="8">
    <location>
        <begin position="132"/>
        <end position="153"/>
    </location>
</feature>
<evidence type="ECO:0000256" key="8">
    <source>
        <dbReference type="SAM" id="Phobius"/>
    </source>
</evidence>
<name>A0ABR8UDP7_9BACL</name>
<evidence type="ECO:0000313" key="10">
    <source>
        <dbReference type="Proteomes" id="UP000626786"/>
    </source>
</evidence>
<dbReference type="Proteomes" id="UP000626786">
    <property type="component" value="Unassembled WGS sequence"/>
</dbReference>
<organism evidence="9 10">
    <name type="scientific">Sporosarcina quadrami</name>
    <dbReference type="NCBI Taxonomy" id="2762234"/>
    <lineage>
        <taxon>Bacteria</taxon>
        <taxon>Bacillati</taxon>
        <taxon>Bacillota</taxon>
        <taxon>Bacilli</taxon>
        <taxon>Bacillales</taxon>
        <taxon>Caryophanaceae</taxon>
        <taxon>Sporosarcina</taxon>
    </lineage>
</organism>
<keyword evidence="10" id="KW-1185">Reference proteome</keyword>
<evidence type="ECO:0000313" key="9">
    <source>
        <dbReference type="EMBL" id="MBD7986140.1"/>
    </source>
</evidence>
<dbReference type="Pfam" id="PF02535">
    <property type="entry name" value="Zip"/>
    <property type="match status" value="1"/>
</dbReference>
<keyword evidence="3" id="KW-1003">Cell membrane</keyword>
<evidence type="ECO:0000256" key="5">
    <source>
        <dbReference type="ARBA" id="ARBA00022833"/>
    </source>
</evidence>
<dbReference type="PANTHER" id="PTHR11040">
    <property type="entry name" value="ZINC/IRON TRANSPORTER"/>
    <property type="match status" value="1"/>
</dbReference>
<evidence type="ECO:0000256" key="6">
    <source>
        <dbReference type="ARBA" id="ARBA00022989"/>
    </source>
</evidence>
<feature type="transmembrane region" description="Helical" evidence="8">
    <location>
        <begin position="160"/>
        <end position="182"/>
    </location>
</feature>
<comment type="subcellular location">
    <subcellularLocation>
        <location evidence="1">Cell membrane</location>
        <topology evidence="1">Multi-pass membrane protein</topology>
    </subcellularLocation>
</comment>
<evidence type="ECO:0000256" key="7">
    <source>
        <dbReference type="ARBA" id="ARBA00023136"/>
    </source>
</evidence>
<feature type="transmembrane region" description="Helical" evidence="8">
    <location>
        <begin position="59"/>
        <end position="79"/>
    </location>
</feature>
<feature type="transmembrane region" description="Helical" evidence="8">
    <location>
        <begin position="99"/>
        <end position="120"/>
    </location>
</feature>
<comment type="similarity">
    <text evidence="2">Belongs to the ZIP transporter (TC 2.A.5) family.</text>
</comment>
<feature type="transmembrane region" description="Helical" evidence="8">
    <location>
        <begin position="34"/>
        <end position="53"/>
    </location>
</feature>
<dbReference type="EMBL" id="JACSQN010000023">
    <property type="protein sequence ID" value="MBD7986140.1"/>
    <property type="molecule type" value="Genomic_DNA"/>
</dbReference>
<evidence type="ECO:0000256" key="3">
    <source>
        <dbReference type="ARBA" id="ARBA00022475"/>
    </source>
</evidence>
<feature type="transmembrane region" description="Helical" evidence="8">
    <location>
        <begin position="188"/>
        <end position="206"/>
    </location>
</feature>
<reference evidence="9 10" key="1">
    <citation type="submission" date="2020-08" db="EMBL/GenBank/DDBJ databases">
        <title>A Genomic Blueprint of the Chicken Gut Microbiome.</title>
        <authorList>
            <person name="Gilroy R."/>
            <person name="Ravi A."/>
            <person name="Getino M."/>
            <person name="Pursley I."/>
            <person name="Horton D.L."/>
            <person name="Alikhan N.-F."/>
            <person name="Baker D."/>
            <person name="Gharbi K."/>
            <person name="Hall N."/>
            <person name="Watson M."/>
            <person name="Adriaenssens E.M."/>
            <person name="Foster-Nyarko E."/>
            <person name="Jarju S."/>
            <person name="Secka A."/>
            <person name="Antonio M."/>
            <person name="Oren A."/>
            <person name="Chaudhuri R."/>
            <person name="La Ragione R.M."/>
            <person name="Hildebrand F."/>
            <person name="Pallen M.J."/>
        </authorList>
    </citation>
    <scope>NUCLEOTIDE SEQUENCE [LARGE SCALE GENOMIC DNA]</scope>
    <source>
        <strain evidence="9 10">Sa2YVA2</strain>
    </source>
</reference>
<feature type="transmembrane region" description="Helical" evidence="8">
    <location>
        <begin position="6"/>
        <end position="27"/>
    </location>
</feature>
<accession>A0ABR8UDP7</accession>
<dbReference type="RefSeq" id="WP_191695967.1">
    <property type="nucleotide sequence ID" value="NZ_JACSQN010000023.1"/>
</dbReference>
<protein>
    <submittedName>
        <fullName evidence="9">ZIP family metal transporter</fullName>
    </submittedName>
</protein>
<gene>
    <name evidence="9" type="ORF">H9649_16345</name>
</gene>
<proteinExistence type="inferred from homology"/>
<dbReference type="PANTHER" id="PTHR11040:SF211">
    <property type="entry name" value="ZINC TRANSPORTER ZIP11"/>
    <property type="match status" value="1"/>
</dbReference>